<dbReference type="EMBL" id="JXAK01000020">
    <property type="protein sequence ID" value="KIL40528.1"/>
    <property type="molecule type" value="Genomic_DNA"/>
</dbReference>
<proteinExistence type="predicted"/>
<evidence type="ECO:0000313" key="1">
    <source>
        <dbReference type="EMBL" id="KIL40528.1"/>
    </source>
</evidence>
<sequence>PDAPAYATGTTTDAVLVAATGRGPLHRYAGTATEVGYLIGRTVYDAVLDAGRRYQAYAREAANAKRPDPR</sequence>
<comment type="caution">
    <text evidence="1">The sequence shown here is derived from an EMBL/GenBank/DDBJ whole genome shotgun (WGS) entry which is preliminary data.</text>
</comment>
<evidence type="ECO:0008006" key="3">
    <source>
        <dbReference type="Google" id="ProtNLM"/>
    </source>
</evidence>
<organism evidence="1 2">
    <name type="scientific">Gordoniibacillus kamchatkensis</name>
    <dbReference type="NCBI Taxonomy" id="1590651"/>
    <lineage>
        <taxon>Bacteria</taxon>
        <taxon>Bacillati</taxon>
        <taxon>Bacillota</taxon>
        <taxon>Bacilli</taxon>
        <taxon>Bacillales</taxon>
        <taxon>Paenibacillaceae</taxon>
        <taxon>Gordoniibacillus</taxon>
    </lineage>
</organism>
<dbReference type="RefSeq" id="WP_041048024.1">
    <property type="nucleotide sequence ID" value="NZ_JXAK01000020.1"/>
</dbReference>
<protein>
    <recommendedName>
        <fullName evidence="3">Adenosylcobinamide amidohydrolase</fullName>
    </recommendedName>
</protein>
<feature type="non-terminal residue" evidence="1">
    <location>
        <position position="1"/>
    </location>
</feature>
<reference evidence="1 2" key="1">
    <citation type="submission" date="2014-12" db="EMBL/GenBank/DDBJ databases">
        <title>Draft genome sequence of Paenibacillus kamchatkensis strain B-2647.</title>
        <authorList>
            <person name="Karlyshev A.V."/>
            <person name="Kudryashova E.B."/>
        </authorList>
    </citation>
    <scope>NUCLEOTIDE SEQUENCE [LARGE SCALE GENOMIC DNA]</scope>
    <source>
        <strain evidence="1 2">VKM B-2647</strain>
    </source>
</reference>
<dbReference type="InterPro" id="IPR002808">
    <property type="entry name" value="AdoCbi_amidolase"/>
</dbReference>
<dbReference type="Proteomes" id="UP000031967">
    <property type="component" value="Unassembled WGS sequence"/>
</dbReference>
<name>A0ABR5AHJ0_9BACL</name>
<evidence type="ECO:0000313" key="2">
    <source>
        <dbReference type="Proteomes" id="UP000031967"/>
    </source>
</evidence>
<gene>
    <name evidence="1" type="ORF">SD70_13310</name>
</gene>
<dbReference type="Pfam" id="PF01955">
    <property type="entry name" value="CbiZ"/>
    <property type="match status" value="1"/>
</dbReference>
<accession>A0ABR5AHJ0</accession>
<keyword evidence="2" id="KW-1185">Reference proteome</keyword>